<dbReference type="InterPro" id="IPR011419">
    <property type="entry name" value="ATP12_ATP_synth-F1-assembly"/>
</dbReference>
<proteinExistence type="inferred from homology"/>
<evidence type="ECO:0000256" key="3">
    <source>
        <dbReference type="ARBA" id="ARBA00022946"/>
    </source>
</evidence>
<comment type="subcellular location">
    <subcellularLocation>
        <location evidence="1">Mitochondrion</location>
    </subcellularLocation>
</comment>
<evidence type="ECO:0000256" key="5">
    <source>
        <dbReference type="ARBA" id="ARBA00023186"/>
    </source>
</evidence>
<dbReference type="Pfam" id="PF07542">
    <property type="entry name" value="ATP12"/>
    <property type="match status" value="1"/>
</dbReference>
<comment type="similarity">
    <text evidence="2">Belongs to the ATP12 family.</text>
</comment>
<dbReference type="InterPro" id="IPR042272">
    <property type="entry name" value="ATP12_ATP_synth-F1-assembly_N"/>
</dbReference>
<evidence type="ECO:0000256" key="4">
    <source>
        <dbReference type="ARBA" id="ARBA00023128"/>
    </source>
</evidence>
<evidence type="ECO:0000256" key="2">
    <source>
        <dbReference type="ARBA" id="ARBA00008231"/>
    </source>
</evidence>
<keyword evidence="5" id="KW-0143">Chaperone</keyword>
<evidence type="ECO:0000256" key="1">
    <source>
        <dbReference type="ARBA" id="ARBA00004173"/>
    </source>
</evidence>
<dbReference type="Gene3D" id="3.30.2180.10">
    <property type="entry name" value="ATP12-like"/>
    <property type="match status" value="1"/>
</dbReference>
<accession>A0A6J7RZI5</accession>
<dbReference type="GO" id="GO:0005739">
    <property type="term" value="C:mitochondrion"/>
    <property type="evidence" value="ECO:0007669"/>
    <property type="project" value="UniProtKB-SubCell"/>
</dbReference>
<evidence type="ECO:0000256" key="6">
    <source>
        <dbReference type="SAM" id="MobiDB-lite"/>
    </source>
</evidence>
<dbReference type="InterPro" id="IPR023335">
    <property type="entry name" value="ATP12_ortho_dom_sf"/>
</dbReference>
<keyword evidence="3" id="KW-0809">Transit peptide</keyword>
<dbReference type="EMBL" id="CAFBPM010000063">
    <property type="protein sequence ID" value="CAB5034364.1"/>
    <property type="molecule type" value="Genomic_DNA"/>
</dbReference>
<reference evidence="7" key="1">
    <citation type="submission" date="2020-05" db="EMBL/GenBank/DDBJ databases">
        <authorList>
            <person name="Chiriac C."/>
            <person name="Salcher M."/>
            <person name="Ghai R."/>
            <person name="Kavagutti S V."/>
        </authorList>
    </citation>
    <scope>NUCLEOTIDE SEQUENCE</scope>
</reference>
<feature type="region of interest" description="Disordered" evidence="6">
    <location>
        <begin position="1"/>
        <end position="36"/>
    </location>
</feature>
<dbReference type="Gene3D" id="1.10.3580.10">
    <property type="entry name" value="ATP12 ATPase"/>
    <property type="match status" value="1"/>
</dbReference>
<feature type="compositionally biased region" description="Low complexity" evidence="6">
    <location>
        <begin position="12"/>
        <end position="36"/>
    </location>
</feature>
<name>A0A6J7RZI5_9ZZZZ</name>
<dbReference type="PANTHER" id="PTHR21013">
    <property type="entry name" value="ATP SYNTHASE MITOCHONDRIAL F1 COMPLEX ASSEMBLY FACTOR 2/ATP12 PROTEIN, MITOCHONDRIAL PRECURSOR"/>
    <property type="match status" value="1"/>
</dbReference>
<dbReference type="AlphaFoldDB" id="A0A6J7RZI5"/>
<gene>
    <name evidence="7" type="ORF">UFOPK4112_02013</name>
</gene>
<keyword evidence="4" id="KW-0496">Mitochondrion</keyword>
<dbReference type="PANTHER" id="PTHR21013:SF10">
    <property type="entry name" value="ATP SYNTHASE MITOCHONDRIAL F1 COMPLEX ASSEMBLY FACTOR 2"/>
    <property type="match status" value="1"/>
</dbReference>
<protein>
    <submittedName>
        <fullName evidence="7">Unannotated protein</fullName>
    </submittedName>
</protein>
<organism evidence="7">
    <name type="scientific">freshwater metagenome</name>
    <dbReference type="NCBI Taxonomy" id="449393"/>
    <lineage>
        <taxon>unclassified sequences</taxon>
        <taxon>metagenomes</taxon>
        <taxon>ecological metagenomes</taxon>
    </lineage>
</organism>
<dbReference type="GO" id="GO:0043461">
    <property type="term" value="P:proton-transporting ATP synthase complex assembly"/>
    <property type="evidence" value="ECO:0007669"/>
    <property type="project" value="InterPro"/>
</dbReference>
<dbReference type="SUPFAM" id="SSF160909">
    <property type="entry name" value="ATP12-like"/>
    <property type="match status" value="1"/>
</dbReference>
<evidence type="ECO:0000313" key="7">
    <source>
        <dbReference type="EMBL" id="CAB5034364.1"/>
    </source>
</evidence>
<sequence length="284" mass="30218">MRRRRAPRRGSEAGPAGADAGAVSRPAPAAGAPGAADTATAASARAMKRFYKETAVEPAGNGFRVLLDGKPMRTPAKAILVLPTKSLAEAIAAEWHGVPDKAEINAAHLPLTRLAATGLDRVVPRREEIIVDTAKYAGSDLLCYRATTPESLVKLQHDAWQPLLDWAEERYGARLLVASGITFVDQPEAAMGHLRDAVAAHTDLALSALYNLTHTSGSLVIALAVAEGRLTSEGASAAAQVDELYQVERWGDDPLAVKHRDGVAKDIDAGTRFLALLERERLRG</sequence>